<reference evidence="2 3" key="1">
    <citation type="submission" date="2019-07" db="EMBL/GenBank/DDBJ databases">
        <title>Pseudomonas mangiferae sp. nov., isolated from bark of mango tree in Thailand.</title>
        <authorList>
            <person name="Srisuk N."/>
            <person name="Anurat P."/>
        </authorList>
    </citation>
    <scope>NUCLEOTIDE SEQUENCE [LARGE SCALE GENOMIC DNA]</scope>
    <source>
        <strain evidence="2 3">DMKU_BBB3-04</strain>
    </source>
</reference>
<dbReference type="Proteomes" id="UP000315235">
    <property type="component" value="Unassembled WGS sequence"/>
</dbReference>
<evidence type="ECO:0000313" key="3">
    <source>
        <dbReference type="Proteomes" id="UP000315235"/>
    </source>
</evidence>
<dbReference type="AlphaFoldDB" id="A0A553GUV4"/>
<evidence type="ECO:0000256" key="1">
    <source>
        <dbReference type="SAM" id="Coils"/>
    </source>
</evidence>
<protein>
    <submittedName>
        <fullName evidence="2">DUF2892 domain-containing protein</fullName>
    </submittedName>
</protein>
<dbReference type="RefSeq" id="WP_143489855.1">
    <property type="nucleotide sequence ID" value="NZ_VJOY01000017.1"/>
</dbReference>
<keyword evidence="3" id="KW-1185">Reference proteome</keyword>
<dbReference type="OrthoDB" id="6904375at2"/>
<accession>A0A553GUV4</accession>
<evidence type="ECO:0000313" key="2">
    <source>
        <dbReference type="EMBL" id="TRX73310.1"/>
    </source>
</evidence>
<name>A0A553GUV4_9PSED</name>
<keyword evidence="1" id="KW-0175">Coiled coil</keyword>
<gene>
    <name evidence="2" type="ORF">FM069_18535</name>
</gene>
<feature type="coiled-coil region" evidence="1">
    <location>
        <begin position="71"/>
        <end position="98"/>
    </location>
</feature>
<proteinExistence type="predicted"/>
<organism evidence="2 3">
    <name type="scientific">Pseudomonas mangiferae</name>
    <dbReference type="NCBI Taxonomy" id="2593654"/>
    <lineage>
        <taxon>Bacteria</taxon>
        <taxon>Pseudomonadati</taxon>
        <taxon>Pseudomonadota</taxon>
        <taxon>Gammaproteobacteria</taxon>
        <taxon>Pseudomonadales</taxon>
        <taxon>Pseudomonadaceae</taxon>
        <taxon>Pseudomonas</taxon>
    </lineage>
</organism>
<dbReference type="EMBL" id="VJOY01000017">
    <property type="protein sequence ID" value="TRX73310.1"/>
    <property type="molecule type" value="Genomic_DNA"/>
</dbReference>
<comment type="caution">
    <text evidence="2">The sequence shown here is derived from an EMBL/GenBank/DDBJ whole genome shotgun (WGS) entry which is preliminary data.</text>
</comment>
<sequence length="121" mass="12491">MTTLTSQQDRHDVEAPGHLHGWERAASIAGGLILIGKGLSRGGVGGLLQLGMGGMALTRGFSGHCKAKAFLVQARDEAGELREKLNDAGRDLAKLRNDAKAVGSSAKAVVKEAVKDSVSGS</sequence>